<dbReference type="EMBL" id="AJVK01013572">
    <property type="status" value="NOT_ANNOTATED_CDS"/>
    <property type="molecule type" value="Genomic_DNA"/>
</dbReference>
<dbReference type="VEuPathDB" id="VectorBase:PPAI005061"/>
<dbReference type="RefSeq" id="XP_055698953.1">
    <property type="nucleotide sequence ID" value="XM_055842978.1"/>
</dbReference>
<organism evidence="1 2">
    <name type="scientific">Phlebotomus papatasi</name>
    <name type="common">Sandfly</name>
    <dbReference type="NCBI Taxonomy" id="29031"/>
    <lineage>
        <taxon>Eukaryota</taxon>
        <taxon>Metazoa</taxon>
        <taxon>Ecdysozoa</taxon>
        <taxon>Arthropoda</taxon>
        <taxon>Hexapoda</taxon>
        <taxon>Insecta</taxon>
        <taxon>Pterygota</taxon>
        <taxon>Neoptera</taxon>
        <taxon>Endopterygota</taxon>
        <taxon>Diptera</taxon>
        <taxon>Nematocera</taxon>
        <taxon>Psychodoidea</taxon>
        <taxon>Psychodidae</taxon>
        <taxon>Phlebotomus</taxon>
        <taxon>Phlebotomus</taxon>
    </lineage>
</organism>
<protein>
    <submittedName>
        <fullName evidence="1">Uncharacterized protein</fullName>
    </submittedName>
</protein>
<dbReference type="Proteomes" id="UP000092462">
    <property type="component" value="Unassembled WGS sequence"/>
</dbReference>
<dbReference type="VEuPathDB" id="VectorBase:PPAPM1_010633"/>
<keyword evidence="2" id="KW-1185">Reference proteome</keyword>
<dbReference type="EnsemblMetazoa" id="PPAI005061-RA">
    <property type="protein sequence ID" value="PPAI005061-PA"/>
    <property type="gene ID" value="PPAI005061"/>
</dbReference>
<dbReference type="AlphaFoldDB" id="A0A1B0GNS7"/>
<sequence>MKSFIVILAIFATIHQISAQDNPLLDALERVTVLYNEFADYNNVSRYLMGSNVEHVSRLTMEAILDEIGTWNIKLKGKCPTTFNSEAQGAVVEACSNTIVQELSVIQDNMFDILEELSVEANAISTSVVQELGEFNIITGYEDFDSQFDPILADFRSRLDGYALRVGEVVAELAAALHDFPERTRECINAGFVKLHKAC</sequence>
<dbReference type="KEGG" id="ppap:129799255"/>
<dbReference type="OrthoDB" id="10412348at2759"/>
<accession>A0A1B0GNS7</accession>
<name>A0A1B0GNS7_PHLPP</name>
<reference evidence="1" key="1">
    <citation type="submission" date="2022-08" db="UniProtKB">
        <authorList>
            <consortium name="EnsemblMetazoa"/>
        </authorList>
    </citation>
    <scope>IDENTIFICATION</scope>
    <source>
        <strain evidence="1">Israel</strain>
    </source>
</reference>
<proteinExistence type="predicted"/>
<evidence type="ECO:0000313" key="2">
    <source>
        <dbReference type="Proteomes" id="UP000092462"/>
    </source>
</evidence>
<dbReference type="GeneID" id="129799255"/>
<evidence type="ECO:0000313" key="1">
    <source>
        <dbReference type="EnsemblMetazoa" id="PPAI005061-PA"/>
    </source>
</evidence>